<keyword evidence="3" id="KW-1185">Reference proteome</keyword>
<dbReference type="Proteomes" id="UP000822476">
    <property type="component" value="Unassembled WGS sequence"/>
</dbReference>
<name>A0A8S9YTK7_9TREM</name>
<protein>
    <submittedName>
        <fullName evidence="2">Uncharacterized protein</fullName>
    </submittedName>
</protein>
<comment type="caution">
    <text evidence="2">The sequence shown here is derived from an EMBL/GenBank/DDBJ whole genome shotgun (WGS) entry which is preliminary data.</text>
</comment>
<dbReference type="EMBL" id="JTDE01004163">
    <property type="protein sequence ID" value="KAF7255238.1"/>
    <property type="molecule type" value="Genomic_DNA"/>
</dbReference>
<dbReference type="SUPFAM" id="SSF88723">
    <property type="entry name" value="PIN domain-like"/>
    <property type="match status" value="1"/>
</dbReference>
<dbReference type="PANTHER" id="PTHR15665">
    <property type="entry name" value="ASTEROID PROTEIN"/>
    <property type="match status" value="1"/>
</dbReference>
<evidence type="ECO:0000256" key="1">
    <source>
        <dbReference type="ARBA" id="ARBA00007398"/>
    </source>
</evidence>
<reference evidence="2" key="1">
    <citation type="submission" date="2019-07" db="EMBL/GenBank/DDBJ databases">
        <title>Annotation for the trematode Paragonimus miyazaki's.</title>
        <authorList>
            <person name="Choi Y.-J."/>
        </authorList>
    </citation>
    <scope>NUCLEOTIDE SEQUENCE</scope>
    <source>
        <strain evidence="2">Japan</strain>
    </source>
</reference>
<dbReference type="OrthoDB" id="25987at2759"/>
<gene>
    <name evidence="2" type="ORF">EG68_07251</name>
</gene>
<accession>A0A8S9YTK7</accession>
<evidence type="ECO:0000313" key="3">
    <source>
        <dbReference type="Proteomes" id="UP000822476"/>
    </source>
</evidence>
<organism evidence="2 3">
    <name type="scientific">Paragonimus skrjabini miyazakii</name>
    <dbReference type="NCBI Taxonomy" id="59628"/>
    <lineage>
        <taxon>Eukaryota</taxon>
        <taxon>Metazoa</taxon>
        <taxon>Spiralia</taxon>
        <taxon>Lophotrochozoa</taxon>
        <taxon>Platyhelminthes</taxon>
        <taxon>Trematoda</taxon>
        <taxon>Digenea</taxon>
        <taxon>Plagiorchiida</taxon>
        <taxon>Troglotremata</taxon>
        <taxon>Troglotrematidae</taxon>
        <taxon>Paragonimus</taxon>
    </lineage>
</organism>
<dbReference type="AlphaFoldDB" id="A0A8S9YTK7"/>
<dbReference type="PANTHER" id="PTHR15665:SF1">
    <property type="entry name" value="PROTEIN ASTEROID HOMOLOG 1"/>
    <property type="match status" value="1"/>
</dbReference>
<dbReference type="InterPro" id="IPR029060">
    <property type="entry name" value="PIN-like_dom_sf"/>
</dbReference>
<proteinExistence type="inferred from homology"/>
<evidence type="ECO:0000313" key="2">
    <source>
        <dbReference type="EMBL" id="KAF7255238.1"/>
    </source>
</evidence>
<sequence length="867" mass="97825">MPVTGIESILCQNCTHFEPLLFKSSPVVVDGENFVAYYRLLGPTSYLWGGEPLSMAVLWNEVLKSFEKCAIDPLFVFSAGTERRGQQLVYQLNGMKKRLICLERLARSEANQLISEFSPILSQYLVVDLLDAINVSHLNSPYGMQPSCASLANRMQCPLMASAVEYLLLSAELRDRNYSGFSFIPLQCARLIPIALNENIGKPCSDPGARQSFALSVHKFLPEESSIHKVCSFYRPIVFLLLGTDSLPRIRIPKSLNNHMNIAVGTDYKSRRWDTILFWLNQFQPASLKPIDQIANCYSTEEKELMLLNLVDSLLHYIPNPNIGKRLASFLLESPLSKERPLKQEGGDSVPRCISGIQPDDNWRAVIHAVLQDGPLPSGVDQLMTIDFTAGWPENLVRAFHQSQILDYIFVALYTRGGVILPSLIENLKTISTLWDTCLTLRLLHYRILVGLESQLGRKDKLIGLCPYVIEYTRCGRDLVRYHIPVQPLLITTDVDGTDELLTRNLGLSLVDYGSDLKSMSGLLFSLAIWQHWKMAGDFNPLPVDRSPVILAILLCTVANDTNFCSLDEELVRYYDEISSFAESRLNSTSGRPQTLLPLSFRIDCVHEFNGVQLVYSCLRSLTTLIDQLVLENNRSKCLFFAPPWKLFPSGRLVHWLAACLENQEPTVRRHHAVRFWLPRLYRNRAQGQNDIATLKRMVALFDKSLCTLCRIVQQQLPKLDTPHSKFYVVLGDFASFKPVEVKSFPTSSNASSVNSHLPPANSVCDTNFQAAQGINFDAKPEDNFFNLFKPTNSTSPSHRNKNLFVKNVSPNTVEHAAHLSQHNLSVPTDLTTYSLKSTSNNNLRANRAQLSYGDRLRERLKQTEAH</sequence>
<comment type="similarity">
    <text evidence="1">Belongs to the asteroid family.</text>
</comment>
<dbReference type="InterPro" id="IPR026832">
    <property type="entry name" value="Asteroid"/>
</dbReference>